<comment type="caution">
    <text evidence="1">The sequence shown here is derived from an EMBL/GenBank/DDBJ whole genome shotgun (WGS) entry which is preliminary data.</text>
</comment>
<sequence>MQNVFERNDMLCGVDSRIWIRTIRDQKNWGYDINVVIRLEEYIGHTTLDLRAILDFSSCIHDCRMLELPYSGNTFTWTAYVDATSLFRDIVEQSRNSSIQGTSMRLLFEKLKILKVTIQASNKHTFGNIYDNILRVDANIE</sequence>
<name>A0ABD2ZHP2_9GENT</name>
<protein>
    <submittedName>
        <fullName evidence="1">Uncharacterized protein</fullName>
    </submittedName>
</protein>
<organism evidence="1 2">
    <name type="scientific">Cinchona calisaya</name>
    <dbReference type="NCBI Taxonomy" id="153742"/>
    <lineage>
        <taxon>Eukaryota</taxon>
        <taxon>Viridiplantae</taxon>
        <taxon>Streptophyta</taxon>
        <taxon>Embryophyta</taxon>
        <taxon>Tracheophyta</taxon>
        <taxon>Spermatophyta</taxon>
        <taxon>Magnoliopsida</taxon>
        <taxon>eudicotyledons</taxon>
        <taxon>Gunneridae</taxon>
        <taxon>Pentapetalae</taxon>
        <taxon>asterids</taxon>
        <taxon>lamiids</taxon>
        <taxon>Gentianales</taxon>
        <taxon>Rubiaceae</taxon>
        <taxon>Cinchonoideae</taxon>
        <taxon>Cinchoneae</taxon>
        <taxon>Cinchona</taxon>
    </lineage>
</organism>
<dbReference type="AlphaFoldDB" id="A0ABD2ZHP2"/>
<keyword evidence="2" id="KW-1185">Reference proteome</keyword>
<proteinExistence type="predicted"/>
<accession>A0ABD2ZHP2</accession>
<evidence type="ECO:0000313" key="1">
    <source>
        <dbReference type="EMBL" id="KAL3518991.1"/>
    </source>
</evidence>
<reference evidence="1 2" key="1">
    <citation type="submission" date="2024-11" db="EMBL/GenBank/DDBJ databases">
        <title>A near-complete genome assembly of Cinchona calisaya.</title>
        <authorList>
            <person name="Lian D.C."/>
            <person name="Zhao X.W."/>
            <person name="Wei L."/>
        </authorList>
    </citation>
    <scope>NUCLEOTIDE SEQUENCE [LARGE SCALE GENOMIC DNA]</scope>
    <source>
        <tissue evidence="1">Nenye</tissue>
    </source>
</reference>
<dbReference type="EMBL" id="JBJUIK010000009">
    <property type="protein sequence ID" value="KAL3518991.1"/>
    <property type="molecule type" value="Genomic_DNA"/>
</dbReference>
<evidence type="ECO:0000313" key="2">
    <source>
        <dbReference type="Proteomes" id="UP001630127"/>
    </source>
</evidence>
<dbReference type="Proteomes" id="UP001630127">
    <property type="component" value="Unassembled WGS sequence"/>
</dbReference>
<gene>
    <name evidence="1" type="ORF">ACH5RR_021580</name>
</gene>